<comment type="function">
    <text evidence="3">Nucleotide-binding protein.</text>
</comment>
<dbReference type="Gene3D" id="3.30.70.860">
    <property type="match status" value="1"/>
</dbReference>
<dbReference type="CDD" id="cd11740">
    <property type="entry name" value="YajQ_like"/>
    <property type="match status" value="1"/>
</dbReference>
<proteinExistence type="inferred from homology"/>
<dbReference type="SUPFAM" id="SSF89963">
    <property type="entry name" value="YajQ-like"/>
    <property type="match status" value="2"/>
</dbReference>
<sequence>MPSFDIVSELDSHEVTNAVDQANKEVATRFDFKGSNANFELDKDNNIVMKAESSFQLQQMLPILYTKMGKRGIDIACLESGKIQDTGKTAQQSIVLKQGIESDLAKKIVKIIKDKKLKVQAAINGDKLRVTGKKRDDLQEVIQMLRGEDLGQPLQFNNFRD</sequence>
<evidence type="ECO:0000313" key="5">
    <source>
        <dbReference type="Proteomes" id="UP001524499"/>
    </source>
</evidence>
<name>A0ABT1TN28_9GAMM</name>
<comment type="caution">
    <text evidence="4">The sequence shown here is derived from an EMBL/GenBank/DDBJ whole genome shotgun (WGS) entry which is preliminary data.</text>
</comment>
<gene>
    <name evidence="4" type="ORF">NP590_18775</name>
</gene>
<dbReference type="HAMAP" id="MF_00632">
    <property type="entry name" value="UPF0234"/>
    <property type="match status" value="1"/>
</dbReference>
<dbReference type="InterPro" id="IPR035570">
    <property type="entry name" value="UPF0234_N"/>
</dbReference>
<dbReference type="PANTHER" id="PTHR30476:SF0">
    <property type="entry name" value="UPF0234 PROTEIN YAJQ"/>
    <property type="match status" value="1"/>
</dbReference>
<dbReference type="RefSeq" id="WP_256604223.1">
    <property type="nucleotide sequence ID" value="NZ_JANIBJ010000049.1"/>
</dbReference>
<dbReference type="EMBL" id="JANIBJ010000049">
    <property type="protein sequence ID" value="MCQ8106159.1"/>
    <property type="molecule type" value="Genomic_DNA"/>
</dbReference>
<keyword evidence="1 3" id="KW-0547">Nucleotide-binding</keyword>
<dbReference type="PANTHER" id="PTHR30476">
    <property type="entry name" value="UPF0234 PROTEIN YAJQ"/>
    <property type="match status" value="1"/>
</dbReference>
<accession>A0ABT1TN28</accession>
<protein>
    <recommendedName>
        <fullName evidence="3">Nucleotide-binding protein NP590_18775</fullName>
    </recommendedName>
</protein>
<dbReference type="InterPro" id="IPR007551">
    <property type="entry name" value="YajQ/Smlt4090-like"/>
</dbReference>
<dbReference type="Gene3D" id="3.30.70.990">
    <property type="entry name" value="YajQ-like, domain 2"/>
    <property type="match status" value="1"/>
</dbReference>
<dbReference type="NCBIfam" id="NF003819">
    <property type="entry name" value="PRK05412.1"/>
    <property type="match status" value="1"/>
</dbReference>
<evidence type="ECO:0000256" key="2">
    <source>
        <dbReference type="ARBA" id="ARBA00093450"/>
    </source>
</evidence>
<dbReference type="Proteomes" id="UP001524499">
    <property type="component" value="Unassembled WGS sequence"/>
</dbReference>
<evidence type="ECO:0000313" key="4">
    <source>
        <dbReference type="EMBL" id="MCQ8106159.1"/>
    </source>
</evidence>
<organism evidence="4 5">
    <name type="scientific">Methylomonas subterranea</name>
    <dbReference type="NCBI Taxonomy" id="2952225"/>
    <lineage>
        <taxon>Bacteria</taxon>
        <taxon>Pseudomonadati</taxon>
        <taxon>Pseudomonadota</taxon>
        <taxon>Gammaproteobacteria</taxon>
        <taxon>Methylococcales</taxon>
        <taxon>Methylococcaceae</taxon>
        <taxon>Methylomonas</taxon>
    </lineage>
</organism>
<reference evidence="4 5" key="1">
    <citation type="submission" date="2022-07" db="EMBL/GenBank/DDBJ databases">
        <title>Methylomonas rivi sp. nov., Methylomonas rosea sp. nov., Methylomonas aureus sp. nov. and Methylomonas subterranea sp. nov., four novel methanotrophs isolated from a freshwater creek and the deep terrestrial subsurface.</title>
        <authorList>
            <person name="Abin C."/>
            <person name="Sankaranarayanan K."/>
            <person name="Garner C."/>
            <person name="Sindelar R."/>
            <person name="Kotary K."/>
            <person name="Garner R."/>
            <person name="Barclay S."/>
            <person name="Lawson P."/>
            <person name="Krumholz L."/>
        </authorList>
    </citation>
    <scope>NUCLEOTIDE SEQUENCE [LARGE SCALE GENOMIC DNA]</scope>
    <source>
        <strain evidence="4 5">SURF-2</strain>
    </source>
</reference>
<evidence type="ECO:0000256" key="1">
    <source>
        <dbReference type="ARBA" id="ARBA00022741"/>
    </source>
</evidence>
<dbReference type="InterPro" id="IPR036183">
    <property type="entry name" value="YajQ-like_sf"/>
</dbReference>
<evidence type="ECO:0000256" key="3">
    <source>
        <dbReference type="HAMAP-Rule" id="MF_00632"/>
    </source>
</evidence>
<dbReference type="Pfam" id="PF04461">
    <property type="entry name" value="YajQ"/>
    <property type="match status" value="1"/>
</dbReference>
<dbReference type="InterPro" id="IPR035571">
    <property type="entry name" value="UPF0234-like_C"/>
</dbReference>
<keyword evidence="5" id="KW-1185">Reference proteome</keyword>
<comment type="similarity">
    <text evidence="2 3">Belongs to the YajQ family.</text>
</comment>